<evidence type="ECO:0000313" key="3">
    <source>
        <dbReference type="Proteomes" id="UP000318148"/>
    </source>
</evidence>
<protein>
    <submittedName>
        <fullName evidence="2">Uncharacterized protein</fullName>
    </submittedName>
</protein>
<dbReference type="Proteomes" id="UP000318148">
    <property type="component" value="Unassembled WGS sequence"/>
</dbReference>
<feature type="transmembrane region" description="Helical" evidence="1">
    <location>
        <begin position="151"/>
        <end position="171"/>
    </location>
</feature>
<reference evidence="2 3" key="1">
    <citation type="submission" date="2019-02" db="EMBL/GenBank/DDBJ databases">
        <title>Prokaryotic population dynamics and viral predation in marine succession experiment using metagenomics: the confinement effect.</title>
        <authorList>
            <person name="Haro-Moreno J.M."/>
            <person name="Rodriguez-Valera F."/>
            <person name="Lopez-Perez M."/>
        </authorList>
    </citation>
    <scope>NUCLEOTIDE SEQUENCE [LARGE SCALE GENOMIC DNA]</scope>
    <source>
        <strain evidence="2">MED-G169</strain>
    </source>
</reference>
<proteinExistence type="predicted"/>
<accession>A0A520LNI8</accession>
<keyword evidence="1" id="KW-0812">Transmembrane</keyword>
<evidence type="ECO:0000256" key="1">
    <source>
        <dbReference type="SAM" id="Phobius"/>
    </source>
</evidence>
<dbReference type="AlphaFoldDB" id="A0A520LNI8"/>
<organism evidence="2 3">
    <name type="scientific">SAR92 clade bacterium</name>
    <dbReference type="NCBI Taxonomy" id="2315479"/>
    <lineage>
        <taxon>Bacteria</taxon>
        <taxon>Pseudomonadati</taxon>
        <taxon>Pseudomonadota</taxon>
        <taxon>Gammaproteobacteria</taxon>
        <taxon>Cellvibrionales</taxon>
        <taxon>Porticoccaceae</taxon>
        <taxon>SAR92 clade</taxon>
    </lineage>
</organism>
<keyword evidence="1" id="KW-0472">Membrane</keyword>
<comment type="caution">
    <text evidence="2">The sequence shown here is derived from an EMBL/GenBank/DDBJ whole genome shotgun (WGS) entry which is preliminary data.</text>
</comment>
<evidence type="ECO:0000313" key="2">
    <source>
        <dbReference type="EMBL" id="RZO08014.1"/>
    </source>
</evidence>
<name>A0A520LNI8_9GAMM</name>
<keyword evidence="1" id="KW-1133">Transmembrane helix</keyword>
<gene>
    <name evidence="2" type="ORF">EVB02_01105</name>
</gene>
<sequence>MEKSKQKKFNTHWLSSIKSRAPIQTFALCLLFGGVLCSISLVQTKHIIAEKIESEQKSIMNQVVNVIQKPLLNNDTLSLQFILEDTTNNSYVVSSSLFDVNGNLVTRSQQKKLAPKNTNEITQNIEFENTILGNLRIELDFDEVKYMQMNMFYSTAIIWITLSALLVASSLKNAVDVSNKIISLTKQLPGKEIYSANEIDALISKIQPLIQKERESDISNNLNCNSCIFSGIIHNRKTLDDELSKENHDSLFEKLDLCVNRTIELYGGERIEGDRDTISFFTKSTTKSKQHILISLMAAHTLHEVVRQLSRSMGVNLVLSWSIHNDWLPLMPLFKFHESIQNFKVSSKNSASKTEQDKIVLTTNQFKFDELAAIARFKELQVNTYLLEGFNEQRQIVLQKQIKHLCNVCL</sequence>
<dbReference type="EMBL" id="SHBO01000007">
    <property type="protein sequence ID" value="RZO08014.1"/>
    <property type="molecule type" value="Genomic_DNA"/>
</dbReference>